<dbReference type="NCBIfam" id="TIGR03177">
    <property type="entry name" value="pilus_cpaB"/>
    <property type="match status" value="1"/>
</dbReference>
<keyword evidence="3" id="KW-1185">Reference proteome</keyword>
<dbReference type="InterPro" id="IPR017592">
    <property type="entry name" value="Pilus_assmbl_Flp-typ_CpaB"/>
</dbReference>
<dbReference type="Pfam" id="PF16976">
    <property type="entry name" value="RcpC"/>
    <property type="match status" value="1"/>
</dbReference>
<dbReference type="RefSeq" id="WP_306678418.1">
    <property type="nucleotide sequence ID" value="NZ_JAVDBT010000001.1"/>
</dbReference>
<organism evidence="2 3">
    <name type="scientific">Pseudogemmobacter lacusdianii</name>
    <dbReference type="NCBI Taxonomy" id="3069608"/>
    <lineage>
        <taxon>Bacteria</taxon>
        <taxon>Pseudomonadati</taxon>
        <taxon>Pseudomonadota</taxon>
        <taxon>Alphaproteobacteria</taxon>
        <taxon>Rhodobacterales</taxon>
        <taxon>Paracoccaceae</taxon>
        <taxon>Pseudogemmobacter</taxon>
    </lineage>
</organism>
<evidence type="ECO:0000313" key="3">
    <source>
        <dbReference type="Proteomes" id="UP001239680"/>
    </source>
</evidence>
<accession>A0ABU0VT39</accession>
<name>A0ABU0VT39_9RHOB</name>
<evidence type="ECO:0000313" key="2">
    <source>
        <dbReference type="EMBL" id="MDQ2064891.1"/>
    </source>
</evidence>
<reference evidence="2 3" key="1">
    <citation type="submission" date="2023-08" db="EMBL/GenBank/DDBJ databases">
        <title>Characterization of two Paracoccaceae strains isolated from Phycosphere and proposal of Xinfangfangia lacusdiani sp. nov.</title>
        <authorList>
            <person name="Deng Y."/>
            <person name="Zhang Y.Q."/>
        </authorList>
    </citation>
    <scope>NUCLEOTIDE SEQUENCE [LARGE SCALE GENOMIC DNA]</scope>
    <source>
        <strain evidence="2 3">CPCC 101601</strain>
    </source>
</reference>
<dbReference type="EMBL" id="JAVDBT010000001">
    <property type="protein sequence ID" value="MDQ2064891.1"/>
    <property type="molecule type" value="Genomic_DNA"/>
</dbReference>
<comment type="caution">
    <text evidence="2">The sequence shown here is derived from an EMBL/GenBank/DDBJ whole genome shotgun (WGS) entry which is preliminary data.</text>
</comment>
<proteinExistence type="predicted"/>
<sequence>MRAVFALVLVFGVALAGLAVYMAQNYVGQSQAAVARAQEFQQRTGPLVQVYAVNKAMSFGAPLTKDDVEIVYLQQSFLPAGAYLVPQEGQTITYTAAEPPKGDEVQIVTPTGPLFPENEDRPRYIMRSMEPHEIVLAGRVTDPGQVAGLTGKLEKGMRAFQIKVSATSGVADFVIPESYIDIYWTGAGGENVSGNVTRLIGSAYRVIAVDQASGEGQSMNSGGAKTVTVAATPEQVGLLAQAQATGSLTMSLVGSQDDVATDLIEVDSNKLLGIVKEEVVVVEAEVEKTCTIRTRKGADVVEIPIPCTN</sequence>
<feature type="domain" description="Flp pilus assembly protein RcpC/CpaB" evidence="1">
    <location>
        <begin position="148"/>
        <end position="252"/>
    </location>
</feature>
<gene>
    <name evidence="2" type="primary">cpaB</name>
    <name evidence="2" type="ORF">Q9295_00765</name>
</gene>
<dbReference type="InterPro" id="IPR031571">
    <property type="entry name" value="RcpC_dom"/>
</dbReference>
<protein>
    <submittedName>
        <fullName evidence="2">Flp pilus assembly protein CpaB</fullName>
    </submittedName>
</protein>
<dbReference type="Proteomes" id="UP001239680">
    <property type="component" value="Unassembled WGS sequence"/>
</dbReference>
<evidence type="ECO:0000259" key="1">
    <source>
        <dbReference type="Pfam" id="PF16976"/>
    </source>
</evidence>